<dbReference type="PANTHER" id="PTHR22306:SF2">
    <property type="entry name" value="CHROMOSOME 7 OPEN READING FRAME 50"/>
    <property type="match status" value="1"/>
</dbReference>
<dbReference type="AlphaFoldDB" id="A0A9P8QR42"/>
<proteinExistence type="predicted"/>
<reference evidence="3" key="1">
    <citation type="submission" date="2021-08" db="EMBL/GenBank/DDBJ databases">
        <title>Chromosome-Level Trichoderma cornu-damae using Hi-C Data.</title>
        <authorList>
            <person name="Kim C.S."/>
        </authorList>
    </citation>
    <scope>NUCLEOTIDE SEQUENCE</scope>
    <source>
        <strain evidence="3">KA19-0412C</strain>
    </source>
</reference>
<feature type="region of interest" description="Disordered" evidence="1">
    <location>
        <begin position="21"/>
        <end position="132"/>
    </location>
</feature>
<keyword evidence="4" id="KW-1185">Reference proteome</keyword>
<feature type="compositionally biased region" description="Acidic residues" evidence="1">
    <location>
        <begin position="386"/>
        <end position="402"/>
    </location>
</feature>
<protein>
    <submittedName>
        <fullName evidence="3">Proteasome subunit alpha type 6</fullName>
    </submittedName>
</protein>
<dbReference type="EMBL" id="JAIWOZ010000001">
    <property type="protein sequence ID" value="KAH6610835.1"/>
    <property type="molecule type" value="Genomic_DNA"/>
</dbReference>
<feature type="compositionally biased region" description="Basic and acidic residues" evidence="1">
    <location>
        <begin position="308"/>
        <end position="317"/>
    </location>
</feature>
<gene>
    <name evidence="3" type="ORF">Trco_000855</name>
</gene>
<dbReference type="Pfam" id="PF10180">
    <property type="entry name" value="WKF"/>
    <property type="match status" value="1"/>
</dbReference>
<evidence type="ECO:0000256" key="1">
    <source>
        <dbReference type="SAM" id="MobiDB-lite"/>
    </source>
</evidence>
<evidence type="ECO:0000259" key="2">
    <source>
        <dbReference type="Pfam" id="PF10180"/>
    </source>
</evidence>
<dbReference type="GO" id="GO:0000502">
    <property type="term" value="C:proteasome complex"/>
    <property type="evidence" value="ECO:0007669"/>
    <property type="project" value="UniProtKB-KW"/>
</dbReference>
<feature type="compositionally biased region" description="Basic and acidic residues" evidence="1">
    <location>
        <begin position="362"/>
        <end position="371"/>
    </location>
</feature>
<name>A0A9P8QR42_9HYPO</name>
<dbReference type="Proteomes" id="UP000827724">
    <property type="component" value="Unassembled WGS sequence"/>
</dbReference>
<keyword evidence="3" id="KW-0647">Proteasome</keyword>
<feature type="region of interest" description="Disordered" evidence="1">
    <location>
        <begin position="275"/>
        <end position="402"/>
    </location>
</feature>
<feature type="domain" description="WKF" evidence="2">
    <location>
        <begin position="138"/>
        <end position="198"/>
    </location>
</feature>
<evidence type="ECO:0000313" key="4">
    <source>
        <dbReference type="Proteomes" id="UP000827724"/>
    </source>
</evidence>
<feature type="compositionally biased region" description="Polar residues" evidence="1">
    <location>
        <begin position="23"/>
        <end position="35"/>
    </location>
</feature>
<feature type="compositionally biased region" description="Low complexity" evidence="1">
    <location>
        <begin position="372"/>
        <end position="385"/>
    </location>
</feature>
<dbReference type="OrthoDB" id="10261563at2759"/>
<accession>A0A9P8QR42</accession>
<feature type="compositionally biased region" description="Low complexity" evidence="1">
    <location>
        <begin position="333"/>
        <end position="354"/>
    </location>
</feature>
<organism evidence="3 4">
    <name type="scientific">Trichoderma cornu-damae</name>
    <dbReference type="NCBI Taxonomy" id="654480"/>
    <lineage>
        <taxon>Eukaryota</taxon>
        <taxon>Fungi</taxon>
        <taxon>Dikarya</taxon>
        <taxon>Ascomycota</taxon>
        <taxon>Pezizomycotina</taxon>
        <taxon>Sordariomycetes</taxon>
        <taxon>Hypocreomycetidae</taxon>
        <taxon>Hypocreales</taxon>
        <taxon>Hypocreaceae</taxon>
        <taxon>Trichoderma</taxon>
    </lineage>
</organism>
<sequence>MIPSGDGATARAPAWKRLGLKLKQSSTPESANETLQVGHPSSSSSSSRTQQKQSTPYKRKPEAPPAGEPLSALKKSRSESHPVVSNPQLRKKKSVSFDETPSKGGPADKPQPKKAKVPGKKQANSNSSAPADIKPALDYLNQWNSARGSWKFNKNHQSTLIKYAFDPSLFPSANIDTFYTYIRDLKGFVRTRLQETAMGFRIKDSTEGAAGFPEGSVNLAEKQLRYDQLLAQLLHAQAGHKRKTFHEAEYRASSQDVDDVTRRVIKRMRAEMVLDQLSDGEETDASHTTTTTTSSATASIADSNTTKTTEDDKKAKLNEGPSKRRRKLRTNVEDSSSSSESESDSETSSSGSSSDDSDSEGDGDKEVDRGYESSSSSSSSSSSPEEAGEEESDTDDESVDEE</sequence>
<comment type="caution">
    <text evidence="3">The sequence shown here is derived from an EMBL/GenBank/DDBJ whole genome shotgun (WGS) entry which is preliminary data.</text>
</comment>
<evidence type="ECO:0000313" key="3">
    <source>
        <dbReference type="EMBL" id="KAH6610835.1"/>
    </source>
</evidence>
<dbReference type="InterPro" id="IPR019327">
    <property type="entry name" value="WKF"/>
</dbReference>
<feature type="compositionally biased region" description="Low complexity" evidence="1">
    <location>
        <begin position="286"/>
        <end position="307"/>
    </location>
</feature>
<dbReference type="PANTHER" id="PTHR22306">
    <property type="entry name" value="CHROMOSOME 7 OPEN READING FRAME 50"/>
    <property type="match status" value="1"/>
</dbReference>